<dbReference type="PANTHER" id="PTHR10746:SF17">
    <property type="entry name" value="LARGE RIBOSOMAL SUBUNIT PROTEIN UL4C"/>
    <property type="match status" value="1"/>
</dbReference>
<evidence type="ECO:0000256" key="1">
    <source>
        <dbReference type="ARBA" id="ARBA00004083"/>
    </source>
</evidence>
<evidence type="ECO:0000256" key="2">
    <source>
        <dbReference type="ARBA" id="ARBA00010528"/>
    </source>
</evidence>
<keyword evidence="4" id="KW-0694">RNA-binding</keyword>
<comment type="similarity">
    <text evidence="2">Belongs to the universal ribosomal protein uL4 family.</text>
</comment>
<dbReference type="AlphaFoldDB" id="A0A4D6WUU9"/>
<dbReference type="EMBL" id="MK814651">
    <property type="protein sequence ID" value="QCI06170.1"/>
    <property type="molecule type" value="Genomic_DNA"/>
</dbReference>
<evidence type="ECO:0000256" key="4">
    <source>
        <dbReference type="ARBA" id="ARBA00022884"/>
    </source>
</evidence>
<dbReference type="Gene3D" id="3.40.1370.10">
    <property type="match status" value="1"/>
</dbReference>
<dbReference type="GO" id="GO:0019843">
    <property type="term" value="F:rRNA binding"/>
    <property type="evidence" value="ECO:0007669"/>
    <property type="project" value="UniProtKB-KW"/>
</dbReference>
<gene>
    <name evidence="10" type="primary">rpl4</name>
</gene>
<evidence type="ECO:0000256" key="6">
    <source>
        <dbReference type="ARBA" id="ARBA00023274"/>
    </source>
</evidence>
<reference evidence="10" key="1">
    <citation type="journal article" date="2019" name="Mol. Phylogenet. Evol.">
        <title>Morphological evolution and classification of the red algal order Ceramiales inferred using plastid phylogenomics.</title>
        <authorList>
            <person name="Diaz-Tapia P."/>
            <person name="Pasella M.M."/>
            <person name="Verbruggen H."/>
            <person name="Maggs C.A."/>
        </authorList>
    </citation>
    <scope>NUCLEOTIDE SEQUENCE</scope>
    <source>
        <strain evidence="10">VRM320</strain>
    </source>
</reference>
<keyword evidence="3" id="KW-0699">rRNA-binding</keyword>
<feature type="region of interest" description="Disordered" evidence="9">
    <location>
        <begin position="50"/>
        <end position="74"/>
    </location>
</feature>
<dbReference type="NCBIfam" id="TIGR03953">
    <property type="entry name" value="rplD_bact"/>
    <property type="match status" value="1"/>
</dbReference>
<geneLocation type="plastid" evidence="10"/>
<evidence type="ECO:0000313" key="10">
    <source>
        <dbReference type="EMBL" id="QCI06170.1"/>
    </source>
</evidence>
<dbReference type="GO" id="GO:0003735">
    <property type="term" value="F:structural constituent of ribosome"/>
    <property type="evidence" value="ECO:0007669"/>
    <property type="project" value="InterPro"/>
</dbReference>
<evidence type="ECO:0000256" key="5">
    <source>
        <dbReference type="ARBA" id="ARBA00022980"/>
    </source>
</evidence>
<reference evidence="10" key="2">
    <citation type="submission" date="2019-04" db="EMBL/GenBank/DDBJ databases">
        <authorList>
            <person name="Pasella M."/>
        </authorList>
    </citation>
    <scope>NUCLEOTIDE SEQUENCE</scope>
    <source>
        <strain evidence="10">VRM320</strain>
    </source>
</reference>
<protein>
    <recommendedName>
        <fullName evidence="7">Large ribosomal subunit protein uL4c</fullName>
    </recommendedName>
    <alternativeName>
        <fullName evidence="8">50S ribosomal protein L4, chloroplastic</fullName>
    </alternativeName>
</protein>
<proteinExistence type="inferred from homology"/>
<dbReference type="InterPro" id="IPR002136">
    <property type="entry name" value="Ribosomal_uL4"/>
</dbReference>
<dbReference type="HAMAP" id="MF_01328_B">
    <property type="entry name" value="Ribosomal_uL4_B"/>
    <property type="match status" value="1"/>
</dbReference>
<name>A0A4D6WUU9_9FLOR</name>
<keyword evidence="6" id="KW-0687">Ribonucleoprotein</keyword>
<dbReference type="PANTHER" id="PTHR10746">
    <property type="entry name" value="50S RIBOSOMAL PROTEIN L4"/>
    <property type="match status" value="1"/>
</dbReference>
<dbReference type="GO" id="GO:1990904">
    <property type="term" value="C:ribonucleoprotein complex"/>
    <property type="evidence" value="ECO:0007669"/>
    <property type="project" value="UniProtKB-KW"/>
</dbReference>
<evidence type="ECO:0000256" key="7">
    <source>
        <dbReference type="ARBA" id="ARBA00035208"/>
    </source>
</evidence>
<dbReference type="GO" id="GO:0006412">
    <property type="term" value="P:translation"/>
    <property type="evidence" value="ECO:0007669"/>
    <property type="project" value="InterPro"/>
</dbReference>
<evidence type="ECO:0000256" key="9">
    <source>
        <dbReference type="SAM" id="MobiDB-lite"/>
    </source>
</evidence>
<dbReference type="SUPFAM" id="SSF52166">
    <property type="entry name" value="Ribosomal protein L4"/>
    <property type="match status" value="1"/>
</dbReference>
<sequence length="215" mass="24713">MIEQEIKYLFFTNNNNTEISKTIKLNVSNSKEIYLVHRALRQQLYNKRQGTVSTKTRGKVRGGGKKPWKQKGTGKARVGSIRSPLWRGGGVIFGPQQKIYNIKLNKKEKRLALRNIIYNKSKNTIIVENFLENIESPSTKLILKYINKLNVKIDHKTNVLIIVKSKHHNLYLATRNLQNIELISANQLNTLVLLKANILIITSDALNIIHKVYNE</sequence>
<dbReference type="GO" id="GO:0005840">
    <property type="term" value="C:ribosome"/>
    <property type="evidence" value="ECO:0007669"/>
    <property type="project" value="UniProtKB-KW"/>
</dbReference>
<feature type="compositionally biased region" description="Basic residues" evidence="9">
    <location>
        <begin position="56"/>
        <end position="74"/>
    </location>
</feature>
<evidence type="ECO:0000256" key="3">
    <source>
        <dbReference type="ARBA" id="ARBA00022730"/>
    </source>
</evidence>
<comment type="function">
    <text evidence="1">Probably binds the 23S rRNA.</text>
</comment>
<evidence type="ECO:0000256" key="8">
    <source>
        <dbReference type="ARBA" id="ARBA00035387"/>
    </source>
</evidence>
<dbReference type="InterPro" id="IPR023574">
    <property type="entry name" value="Ribosomal_uL4_dom_sf"/>
</dbReference>
<keyword evidence="10" id="KW-0934">Plastid</keyword>
<dbReference type="Pfam" id="PF00573">
    <property type="entry name" value="Ribosomal_L4"/>
    <property type="match status" value="1"/>
</dbReference>
<dbReference type="InterPro" id="IPR013005">
    <property type="entry name" value="Ribosomal_uL4-like"/>
</dbReference>
<keyword evidence="5 10" id="KW-0689">Ribosomal protein</keyword>
<accession>A0A4D6WUU9</accession>
<organism evidence="10">
    <name type="scientific">Dicranema revolutum</name>
    <dbReference type="NCBI Taxonomy" id="239144"/>
    <lineage>
        <taxon>Eukaryota</taxon>
        <taxon>Rhodophyta</taxon>
        <taxon>Florideophyceae</taxon>
        <taxon>Rhodymeniophycidae</taxon>
        <taxon>Gigartinales</taxon>
        <taxon>Dicranemataceae</taxon>
        <taxon>Dicranema</taxon>
    </lineage>
</organism>